<feature type="compositionally biased region" description="Low complexity" evidence="1">
    <location>
        <begin position="29"/>
        <end position="49"/>
    </location>
</feature>
<feature type="compositionally biased region" description="Polar residues" evidence="1">
    <location>
        <begin position="18"/>
        <end position="28"/>
    </location>
</feature>
<reference evidence="4" key="1">
    <citation type="submission" date="2016-06" db="UniProtKB">
        <authorList>
            <consortium name="WormBaseParasite"/>
        </authorList>
    </citation>
    <scope>IDENTIFICATION</scope>
</reference>
<dbReference type="AlphaFoldDB" id="A0A183BEC9"/>
<evidence type="ECO:0000313" key="4">
    <source>
        <dbReference type="WBParaSite" id="ECPE_0001760901-mRNA-1"/>
    </source>
</evidence>
<organism evidence="4">
    <name type="scientific">Echinostoma caproni</name>
    <dbReference type="NCBI Taxonomy" id="27848"/>
    <lineage>
        <taxon>Eukaryota</taxon>
        <taxon>Metazoa</taxon>
        <taxon>Spiralia</taxon>
        <taxon>Lophotrochozoa</taxon>
        <taxon>Platyhelminthes</taxon>
        <taxon>Trematoda</taxon>
        <taxon>Digenea</taxon>
        <taxon>Plagiorchiida</taxon>
        <taxon>Echinostomata</taxon>
        <taxon>Echinostomatoidea</taxon>
        <taxon>Echinostomatidae</taxon>
        <taxon>Echinostoma</taxon>
    </lineage>
</organism>
<accession>A0A183BEC9</accession>
<feature type="region of interest" description="Disordered" evidence="1">
    <location>
        <begin position="1"/>
        <end position="118"/>
    </location>
</feature>
<dbReference type="WBParaSite" id="ECPE_0001760901-mRNA-1">
    <property type="protein sequence ID" value="ECPE_0001760901-mRNA-1"/>
    <property type="gene ID" value="ECPE_0001760901"/>
</dbReference>
<dbReference type="EMBL" id="UZAN01070020">
    <property type="protein sequence ID" value="VDP94865.1"/>
    <property type="molecule type" value="Genomic_DNA"/>
</dbReference>
<evidence type="ECO:0000313" key="2">
    <source>
        <dbReference type="EMBL" id="VDP94865.1"/>
    </source>
</evidence>
<gene>
    <name evidence="2" type="ORF">ECPE_LOCUS17564</name>
</gene>
<reference evidence="2 3" key="2">
    <citation type="submission" date="2018-11" db="EMBL/GenBank/DDBJ databases">
        <authorList>
            <consortium name="Pathogen Informatics"/>
        </authorList>
    </citation>
    <scope>NUCLEOTIDE SEQUENCE [LARGE SCALE GENOMIC DNA]</scope>
    <source>
        <strain evidence="2 3">Egypt</strain>
    </source>
</reference>
<evidence type="ECO:0000256" key="1">
    <source>
        <dbReference type="SAM" id="MobiDB-lite"/>
    </source>
</evidence>
<dbReference type="Proteomes" id="UP000272942">
    <property type="component" value="Unassembled WGS sequence"/>
</dbReference>
<name>A0A183BEC9_9TREM</name>
<protein>
    <submittedName>
        <fullName evidence="2 4">Uncharacterized protein</fullName>
    </submittedName>
</protein>
<keyword evidence="3" id="KW-1185">Reference proteome</keyword>
<feature type="compositionally biased region" description="Polar residues" evidence="1">
    <location>
        <begin position="81"/>
        <end position="90"/>
    </location>
</feature>
<sequence length="118" mass="12429">MTYCDSRGNSPLLELSRLQHQSPASNAQRTTSTPRSSSTTPTLSPTGLRLNDEGPGPTLVGRTAMVTANRKDRPDDVVPTQLETGGTAVTTVELPGDRSTVGITSSRVQEPGRPLAEA</sequence>
<evidence type="ECO:0000313" key="3">
    <source>
        <dbReference type="Proteomes" id="UP000272942"/>
    </source>
</evidence>
<proteinExistence type="predicted"/>